<feature type="compositionally biased region" description="Basic and acidic residues" evidence="1">
    <location>
        <begin position="303"/>
        <end position="319"/>
    </location>
</feature>
<name>Q6DFK4_XENLA</name>
<dbReference type="RefSeq" id="NP_001086508.1">
    <property type="nucleotide sequence ID" value="NM_001093039.1"/>
</dbReference>
<reference evidence="4" key="1">
    <citation type="journal article" date="2002" name="Dev. Dyn.">
        <title>Genetic and genomic tools for Xenopus research: The NIH Xenopus initiative.</title>
        <authorList>
            <person name="Klein S.L."/>
            <person name="Strausberg R.L."/>
            <person name="Wagner L."/>
            <person name="Pontius J."/>
            <person name="Clifton S.W."/>
            <person name="Richardson P."/>
        </authorList>
    </citation>
    <scope>NUCLEOTIDE SEQUENCE</scope>
</reference>
<feature type="region of interest" description="Disordered" evidence="1">
    <location>
        <begin position="268"/>
        <end position="339"/>
    </location>
</feature>
<sequence length="820" mass="89974">MFKQRAGAAGCVKKVGSVPREAGLSGESSSYKKTPKRLSRSKHSSPAFSSPSNDVDQQHEIIWDPYSPTAFKIENGRRKRPNANKCTVEISDIVNRIAPKNEKPADAAYLQMWIGDDAIPSTPVVARSRSKASLRPRSLHTEEELMKLARQFDRNLIEAIQPQEQRDLSADEKTVPLGTAQIYETDTFLEDIPEEDVELALKSVSQSSGISTSSHGQKAVDQDAEAALNALFDCSTQKVSGRLSQTLSDISIGSTHGLHVSVKGNTGEVSLSEKSDGNKFETPTVSKRNTSHSESNSNVLHTSKRDGSILPKEKSRQTESHGVSDPAAAISNSQDDFEDDWGNDLFEDDSFVMEITQNPNLIATPKTEQTNSKSEQSGLYSVGSKSFENNKYNDKSVVPNKANKFKFVSRTSNVPVDSHSVGKRDNNISLPSICNVSQLPLNSQNNNSVQNRRMQSNSSLVPEKDAFTRGLSKNHSTNAEMLGLLNVPAKPSHCHVTQKQNHAPIPEKASVQLDEWDDPKFSDDVLDMFCKSDSLWETNEDDDDLLYQVCDDVERLTQAQISNEGVNKMENTQVTSLSGAKTVPEITKQVQPSQHFGQNKNGSQIRQFSSSATNKFSGNATRYNSSTNGSLQKITAPSAGTGLRVCGNAFTFNENGGLSKTNPAPVKFGRFNSVPSASECTKTLFIGTQSQSMGNPQAATTSAKSSMAPSKFTFTRTKSSPIVPSHTCTGGTSDFKYMDSQEVAGNKNHKNRLVPKNELLNQPFNLKRQLSDSVLQSTKVFVSEERNKKCSMEEIERKKQEALARRQKRLHVLSGETAHP</sequence>
<dbReference type="EMBL" id="BC076732">
    <property type="protein sequence ID" value="AAH76732.1"/>
    <property type="molecule type" value="mRNA"/>
</dbReference>
<dbReference type="Pfam" id="PF15350">
    <property type="entry name" value="ETAA1"/>
    <property type="match status" value="1"/>
</dbReference>
<organism evidence="2">
    <name type="scientific">Xenopus laevis</name>
    <name type="common">African clawed frog</name>
    <dbReference type="NCBI Taxonomy" id="8355"/>
    <lineage>
        <taxon>Eukaryota</taxon>
        <taxon>Metazoa</taxon>
        <taxon>Chordata</taxon>
        <taxon>Craniata</taxon>
        <taxon>Vertebrata</taxon>
        <taxon>Euteleostomi</taxon>
        <taxon>Amphibia</taxon>
        <taxon>Batrachia</taxon>
        <taxon>Anura</taxon>
        <taxon>Pipoidea</taxon>
        <taxon>Pipidae</taxon>
        <taxon>Xenopodinae</taxon>
        <taxon>Xenopus</taxon>
        <taxon>Xenopus</taxon>
    </lineage>
</organism>
<dbReference type="DNASU" id="446343"/>
<dbReference type="GO" id="GO:0006974">
    <property type="term" value="P:DNA damage response"/>
    <property type="evidence" value="ECO:0000318"/>
    <property type="project" value="GO_Central"/>
</dbReference>
<evidence type="ECO:0000313" key="4">
    <source>
        <dbReference type="RefSeq" id="NP_001086508.1"/>
    </source>
</evidence>
<dbReference type="Xenbase" id="XB-GENE-970724">
    <property type="gene designation" value="etaa1.L"/>
</dbReference>
<dbReference type="OrthoDB" id="9378993at2759"/>
<dbReference type="Proteomes" id="UP000186698">
    <property type="component" value="Chromosome 5L"/>
</dbReference>
<dbReference type="CTD" id="446343"/>
<dbReference type="GeneID" id="446343"/>
<evidence type="ECO:0000313" key="2">
    <source>
        <dbReference type="EMBL" id="AAH76732.1"/>
    </source>
</evidence>
<dbReference type="PANTHER" id="PTHR16434">
    <property type="entry name" value="EWING'S TUMOR-ASSOCIATED ANTIGEN 1 ETAA1"/>
    <property type="match status" value="1"/>
</dbReference>
<feature type="compositionally biased region" description="Low complexity" evidence="1">
    <location>
        <begin position="439"/>
        <end position="459"/>
    </location>
</feature>
<protein>
    <submittedName>
        <fullName evidence="4">ETAA1, ATR kinase activator L homeolog</fullName>
    </submittedName>
    <submittedName>
        <fullName evidence="2">MGC81344 protein</fullName>
    </submittedName>
</protein>
<dbReference type="PANTHER" id="PTHR16434:SF2">
    <property type="entry name" value="EWING'S TUMOR-ASSOCIATED ANTIGEN 1"/>
    <property type="match status" value="1"/>
</dbReference>
<evidence type="ECO:0000256" key="1">
    <source>
        <dbReference type="SAM" id="MobiDB-lite"/>
    </source>
</evidence>
<dbReference type="GO" id="GO:0031297">
    <property type="term" value="P:replication fork processing"/>
    <property type="evidence" value="ECO:0000318"/>
    <property type="project" value="GO_Central"/>
</dbReference>
<reference evidence="2" key="2">
    <citation type="submission" date="2004-07" db="EMBL/GenBank/DDBJ databases">
        <authorList>
            <consortium name="NIH - Xenopus Gene Collection (XGC) project"/>
        </authorList>
    </citation>
    <scope>NUCLEOTIDE SEQUENCE [LARGE SCALE MRNA]</scope>
    <source>
        <tissue evidence="2">Embryo</tissue>
    </source>
</reference>
<evidence type="ECO:0000313" key="3">
    <source>
        <dbReference type="Proteomes" id="UP000186698"/>
    </source>
</evidence>
<feature type="compositionally biased region" description="Polar residues" evidence="1">
    <location>
        <begin position="281"/>
        <end position="301"/>
    </location>
</feature>
<dbReference type="GO" id="GO:2000001">
    <property type="term" value="P:regulation of DNA damage checkpoint"/>
    <property type="evidence" value="ECO:0000318"/>
    <property type="project" value="GO_Central"/>
</dbReference>
<accession>Q6DFK4</accession>
<feature type="compositionally biased region" description="Polar residues" evidence="1">
    <location>
        <begin position="361"/>
        <end position="390"/>
    </location>
</feature>
<keyword evidence="4" id="KW-0418">Kinase</keyword>
<reference evidence="4" key="3">
    <citation type="submission" date="2025-04" db="UniProtKB">
        <authorList>
            <consortium name="RefSeq"/>
        </authorList>
    </citation>
    <scope>IDENTIFICATION</scope>
</reference>
<dbReference type="AlphaFoldDB" id="Q6DFK4"/>
<dbReference type="InterPro" id="IPR029406">
    <property type="entry name" value="ETAA1"/>
</dbReference>
<dbReference type="AGR" id="Xenbase:XB-GENE-970724"/>
<dbReference type="GO" id="GO:0043539">
    <property type="term" value="F:protein serine/threonine kinase activator activity"/>
    <property type="evidence" value="ECO:0000318"/>
    <property type="project" value="GO_Central"/>
</dbReference>
<feature type="compositionally biased region" description="Basic residues" evidence="1">
    <location>
        <begin position="33"/>
        <end position="43"/>
    </location>
</feature>
<feature type="region of interest" description="Disordered" evidence="1">
    <location>
        <begin position="439"/>
        <end position="460"/>
    </location>
</feature>
<keyword evidence="4" id="KW-0808">Transferase</keyword>
<dbReference type="KEGG" id="xla:446343"/>
<dbReference type="Bgee" id="446343">
    <property type="expression patterns" value="Expressed in blastula and 19 other cell types or tissues"/>
</dbReference>
<dbReference type="GO" id="GO:0043596">
    <property type="term" value="C:nuclear replication fork"/>
    <property type="evidence" value="ECO:0000318"/>
    <property type="project" value="GO_Central"/>
</dbReference>
<dbReference type="GO" id="GO:0016301">
    <property type="term" value="F:kinase activity"/>
    <property type="evidence" value="ECO:0007669"/>
    <property type="project" value="UniProtKB-KW"/>
</dbReference>
<evidence type="ECO:0000313" key="5">
    <source>
        <dbReference type="Xenbase" id="XB-GENE-970724"/>
    </source>
</evidence>
<feature type="region of interest" description="Disordered" evidence="1">
    <location>
        <begin position="1"/>
        <end position="61"/>
    </location>
</feature>
<keyword evidence="3" id="KW-1185">Reference proteome</keyword>
<gene>
    <name evidence="4 5" type="primary">etaa1.L</name>
    <name evidence="4" type="synonym">etaa1</name>
    <name evidence="2" type="synonym">MGC81344</name>
</gene>
<feature type="region of interest" description="Disordered" evidence="1">
    <location>
        <begin position="361"/>
        <end position="395"/>
    </location>
</feature>
<proteinExistence type="evidence at transcript level"/>